<evidence type="ECO:0000256" key="1">
    <source>
        <dbReference type="ARBA" id="ARBA00004141"/>
    </source>
</evidence>
<feature type="domain" description="Major facilitator superfamily (MFS) profile" evidence="7">
    <location>
        <begin position="107"/>
        <end position="554"/>
    </location>
</feature>
<keyword evidence="5 6" id="KW-0472">Membrane</keyword>
<keyword evidence="2" id="KW-0813">Transport</keyword>
<dbReference type="Gene3D" id="1.20.1250.20">
    <property type="entry name" value="MFS general substrate transporter like domains"/>
    <property type="match status" value="1"/>
</dbReference>
<evidence type="ECO:0000259" key="7">
    <source>
        <dbReference type="PROSITE" id="PS50850"/>
    </source>
</evidence>
<feature type="transmembrane region" description="Helical" evidence="6">
    <location>
        <begin position="180"/>
        <end position="199"/>
    </location>
</feature>
<dbReference type="InterPro" id="IPR036259">
    <property type="entry name" value="MFS_trans_sf"/>
</dbReference>
<sequence length="579" mass="62782">MQKEASCNPSVFDTNYLETGMDVAPVANPTSNIINNNHNRLLQSFTQALSLLAIIMLGFHKRTRSLIPVKDLAKYDKVPSYEEEKDEFSDEEMEIETDVQEPDVKARQRQLALVYVIFLAEAIMASSLQPQLQMLISNDDYCGNLSTSYLRSILDCAYAFGGTTGIFWGWLADRIGRRRVTIVGLWAMFMCCFFQGFATDLASCTIFRFFAGLASSTIVVTTLTMIGDLSENTTDRAKNVARLPLIALAGSIGPILQSMVSGNVNPSGAVWEKFPTLKTQIACGSLVLSIAITASIMLQETLPLSDQAKETTDVDCEKAGFLSAADPDHPSIRVVDFVRPDPISINQFIQAPSLLVLLSSFSLLSLHAATFDVLLPHLGQSSSQHGGMGIPCTWLGLTVLIVRGIAGIAIIRLVPRLVEKFGLLKLYRSVSLIFPGIYIVTPLLAMVAASCVSLAAIISTGTIFIKHALSGGASVLVALLVLNTTPDAFSAGTVVGMMQVANLFKALAVAVSGASFYLSNDLDLAMTNYALWTCLALFGAVGAALAYFVRERPSVERDFPSEVLCWETCFDAEKSTYDY</sequence>
<dbReference type="Proteomes" id="UP000799428">
    <property type="component" value="Unassembled WGS sequence"/>
</dbReference>
<keyword evidence="4 6" id="KW-1133">Transmembrane helix</keyword>
<evidence type="ECO:0000313" key="8">
    <source>
        <dbReference type="EMBL" id="KAF2705124.1"/>
    </source>
</evidence>
<reference evidence="8" key="1">
    <citation type="journal article" date="2020" name="Stud. Mycol.">
        <title>101 Dothideomycetes genomes: a test case for predicting lifestyles and emergence of pathogens.</title>
        <authorList>
            <person name="Haridas S."/>
            <person name="Albert R."/>
            <person name="Binder M."/>
            <person name="Bloem J."/>
            <person name="Labutti K."/>
            <person name="Salamov A."/>
            <person name="Andreopoulos B."/>
            <person name="Baker S."/>
            <person name="Barry K."/>
            <person name="Bills G."/>
            <person name="Bluhm B."/>
            <person name="Cannon C."/>
            <person name="Castanera R."/>
            <person name="Culley D."/>
            <person name="Daum C."/>
            <person name="Ezra D."/>
            <person name="Gonzalez J."/>
            <person name="Henrissat B."/>
            <person name="Kuo A."/>
            <person name="Liang C."/>
            <person name="Lipzen A."/>
            <person name="Lutzoni F."/>
            <person name="Magnuson J."/>
            <person name="Mondo S."/>
            <person name="Nolan M."/>
            <person name="Ohm R."/>
            <person name="Pangilinan J."/>
            <person name="Park H.-J."/>
            <person name="Ramirez L."/>
            <person name="Alfaro M."/>
            <person name="Sun H."/>
            <person name="Tritt A."/>
            <person name="Yoshinaga Y."/>
            <person name="Zwiers L.-H."/>
            <person name="Turgeon B."/>
            <person name="Goodwin S."/>
            <person name="Spatafora J."/>
            <person name="Crous P."/>
            <person name="Grigoriev I."/>
        </authorList>
    </citation>
    <scope>NUCLEOTIDE SEQUENCE</scope>
    <source>
        <strain evidence="8">CBS 279.74</strain>
    </source>
</reference>
<gene>
    <name evidence="8" type="ORF">K504DRAFT_515814</name>
</gene>
<proteinExistence type="predicted"/>
<evidence type="ECO:0000256" key="4">
    <source>
        <dbReference type="ARBA" id="ARBA00022989"/>
    </source>
</evidence>
<comment type="subcellular location">
    <subcellularLocation>
        <location evidence="1">Membrane</location>
        <topology evidence="1">Multi-pass membrane protein</topology>
    </subcellularLocation>
</comment>
<dbReference type="GO" id="GO:0016020">
    <property type="term" value="C:membrane"/>
    <property type="evidence" value="ECO:0007669"/>
    <property type="project" value="UniProtKB-SubCell"/>
</dbReference>
<feature type="transmembrane region" description="Helical" evidence="6">
    <location>
        <begin position="354"/>
        <end position="374"/>
    </location>
</feature>
<name>A0A6G1JWZ2_9PLEO</name>
<feature type="transmembrane region" description="Helical" evidence="6">
    <location>
        <begin position="494"/>
        <end position="517"/>
    </location>
</feature>
<feature type="transmembrane region" description="Helical" evidence="6">
    <location>
        <begin position="529"/>
        <end position="549"/>
    </location>
</feature>
<dbReference type="OrthoDB" id="419616at2759"/>
<feature type="transmembrane region" description="Helical" evidence="6">
    <location>
        <begin position="111"/>
        <end position="129"/>
    </location>
</feature>
<dbReference type="PANTHER" id="PTHR23504:SF6">
    <property type="entry name" value="MULTIDRUG TRANSPORTER, PUTATIVE (AFU_ORTHOLOGUE AFUA_4G08740)-RELATED"/>
    <property type="match status" value="1"/>
</dbReference>
<feature type="transmembrane region" description="Helical" evidence="6">
    <location>
        <begin position="239"/>
        <end position="259"/>
    </location>
</feature>
<evidence type="ECO:0000256" key="5">
    <source>
        <dbReference type="ARBA" id="ARBA00023136"/>
    </source>
</evidence>
<dbReference type="EMBL" id="MU005780">
    <property type="protein sequence ID" value="KAF2705124.1"/>
    <property type="molecule type" value="Genomic_DNA"/>
</dbReference>
<feature type="transmembrane region" description="Helical" evidence="6">
    <location>
        <begin position="279"/>
        <end position="298"/>
    </location>
</feature>
<accession>A0A6G1JWZ2</accession>
<keyword evidence="3 6" id="KW-0812">Transmembrane</keyword>
<evidence type="ECO:0000256" key="3">
    <source>
        <dbReference type="ARBA" id="ARBA00022692"/>
    </source>
</evidence>
<dbReference type="SUPFAM" id="SSF103473">
    <property type="entry name" value="MFS general substrate transporter"/>
    <property type="match status" value="1"/>
</dbReference>
<protein>
    <submittedName>
        <fullName evidence="8">MFS general substrate transporter</fullName>
    </submittedName>
</protein>
<dbReference type="GO" id="GO:0022857">
    <property type="term" value="F:transmembrane transporter activity"/>
    <property type="evidence" value="ECO:0007669"/>
    <property type="project" value="InterPro"/>
</dbReference>
<feature type="transmembrane region" description="Helical" evidence="6">
    <location>
        <begin position="394"/>
        <end position="415"/>
    </location>
</feature>
<keyword evidence="9" id="KW-1185">Reference proteome</keyword>
<feature type="transmembrane region" description="Helical" evidence="6">
    <location>
        <begin position="149"/>
        <end position="168"/>
    </location>
</feature>
<dbReference type="Pfam" id="PF07690">
    <property type="entry name" value="MFS_1"/>
    <property type="match status" value="1"/>
</dbReference>
<dbReference type="InterPro" id="IPR020846">
    <property type="entry name" value="MFS_dom"/>
</dbReference>
<feature type="transmembrane region" description="Helical" evidence="6">
    <location>
        <begin position="436"/>
        <end position="458"/>
    </location>
</feature>
<dbReference type="PANTHER" id="PTHR23504">
    <property type="entry name" value="MAJOR FACILITATOR SUPERFAMILY DOMAIN-CONTAINING PROTEIN 10"/>
    <property type="match status" value="1"/>
</dbReference>
<evidence type="ECO:0000313" key="9">
    <source>
        <dbReference type="Proteomes" id="UP000799428"/>
    </source>
</evidence>
<organism evidence="8 9">
    <name type="scientific">Pleomassaria siparia CBS 279.74</name>
    <dbReference type="NCBI Taxonomy" id="1314801"/>
    <lineage>
        <taxon>Eukaryota</taxon>
        <taxon>Fungi</taxon>
        <taxon>Dikarya</taxon>
        <taxon>Ascomycota</taxon>
        <taxon>Pezizomycotina</taxon>
        <taxon>Dothideomycetes</taxon>
        <taxon>Pleosporomycetidae</taxon>
        <taxon>Pleosporales</taxon>
        <taxon>Pleomassariaceae</taxon>
        <taxon>Pleomassaria</taxon>
    </lineage>
</organism>
<dbReference type="PROSITE" id="PS50850">
    <property type="entry name" value="MFS"/>
    <property type="match status" value="1"/>
</dbReference>
<evidence type="ECO:0000256" key="2">
    <source>
        <dbReference type="ARBA" id="ARBA00022448"/>
    </source>
</evidence>
<dbReference type="InterPro" id="IPR011701">
    <property type="entry name" value="MFS"/>
</dbReference>
<evidence type="ECO:0000256" key="6">
    <source>
        <dbReference type="SAM" id="Phobius"/>
    </source>
</evidence>
<feature type="transmembrane region" description="Helical" evidence="6">
    <location>
        <begin position="464"/>
        <end position="482"/>
    </location>
</feature>
<dbReference type="AlphaFoldDB" id="A0A6G1JWZ2"/>
<feature type="transmembrane region" description="Helical" evidence="6">
    <location>
        <begin position="205"/>
        <end position="227"/>
    </location>
</feature>